<name>A0A2M7X9S4_9BACT</name>
<accession>A0A2M7X9S4</accession>
<evidence type="ECO:0008006" key="12">
    <source>
        <dbReference type="Google" id="ProtNLM"/>
    </source>
</evidence>
<feature type="chain" id="PRO_5014921940" description="Mannosyltransferase" evidence="9">
    <location>
        <begin position="18"/>
        <end position="378"/>
    </location>
</feature>
<gene>
    <name evidence="10" type="ORF">CO176_00960</name>
</gene>
<feature type="signal peptide" evidence="9">
    <location>
        <begin position="1"/>
        <end position="17"/>
    </location>
</feature>
<feature type="transmembrane region" description="Helical" evidence="8">
    <location>
        <begin position="321"/>
        <end position="339"/>
    </location>
</feature>
<evidence type="ECO:0000256" key="5">
    <source>
        <dbReference type="ARBA" id="ARBA00022989"/>
    </source>
</evidence>
<feature type="transmembrane region" description="Helical" evidence="8">
    <location>
        <begin position="250"/>
        <end position="276"/>
    </location>
</feature>
<keyword evidence="9" id="KW-0732">Signal</keyword>
<feature type="transmembrane region" description="Helical" evidence="8">
    <location>
        <begin position="177"/>
        <end position="202"/>
    </location>
</feature>
<evidence type="ECO:0000256" key="8">
    <source>
        <dbReference type="SAM" id="Phobius"/>
    </source>
</evidence>
<protein>
    <recommendedName>
        <fullName evidence="12">Mannosyltransferase</fullName>
    </recommendedName>
</protein>
<dbReference type="GO" id="GO:0005886">
    <property type="term" value="C:plasma membrane"/>
    <property type="evidence" value="ECO:0007669"/>
    <property type="project" value="UniProtKB-SubCell"/>
</dbReference>
<evidence type="ECO:0000256" key="1">
    <source>
        <dbReference type="ARBA" id="ARBA00004651"/>
    </source>
</evidence>
<evidence type="ECO:0000256" key="6">
    <source>
        <dbReference type="ARBA" id="ARBA00023136"/>
    </source>
</evidence>
<sequence>MKKLLFLAIFLRLAVSAFLFHPDIKTYNFQASFLRKGVVNIYSYLTANKANLPLKDEFVYFPLTYFVLGGYQATVSGVLGSGFDSWLNDAGASSVVNNPNIFKYLVVLKFPFLVLDILIAFVLLKYFKDKEKGEKAFTLWLFNPFTILIIYAFSNIDIFSVLLTLVAFLFIKREKLLQASVFLGIASCFKLYPLLFIPFLFLKGKNLKEKLVVSFIPVLILVIVILPFWSPAFVQSAFISGLTTRIFNPGFSIGFSESIIIGLFLLSGLFFYGWLFDKKINLFNYWTIFLFLIFSFSHFHIAWLLWIAPFLVILAVKMPSLSLPLFLLTTLAMVIPFFYQDRSMTISLFRIYTTWYNLLPTPFTVLQKLYDPYNFMSI</sequence>
<keyword evidence="4 8" id="KW-0812">Transmembrane</keyword>
<feature type="transmembrane region" description="Helical" evidence="8">
    <location>
        <begin position="211"/>
        <end position="230"/>
    </location>
</feature>
<evidence type="ECO:0000256" key="9">
    <source>
        <dbReference type="SAM" id="SignalP"/>
    </source>
</evidence>
<feature type="transmembrane region" description="Helical" evidence="8">
    <location>
        <begin position="288"/>
        <end position="315"/>
    </location>
</feature>
<comment type="caution">
    <text evidence="10">The sequence shown here is derived from an EMBL/GenBank/DDBJ whole genome shotgun (WGS) entry which is preliminary data.</text>
</comment>
<evidence type="ECO:0000256" key="3">
    <source>
        <dbReference type="ARBA" id="ARBA00022679"/>
    </source>
</evidence>
<dbReference type="GO" id="GO:0016758">
    <property type="term" value="F:hexosyltransferase activity"/>
    <property type="evidence" value="ECO:0007669"/>
    <property type="project" value="InterPro"/>
</dbReference>
<dbReference type="Proteomes" id="UP000230484">
    <property type="component" value="Unassembled WGS sequence"/>
</dbReference>
<evidence type="ECO:0000313" key="11">
    <source>
        <dbReference type="Proteomes" id="UP000230484"/>
    </source>
</evidence>
<comment type="similarity">
    <text evidence="7">Belongs to the glycosyltransferase 87 family.</text>
</comment>
<evidence type="ECO:0000256" key="7">
    <source>
        <dbReference type="ARBA" id="ARBA00024033"/>
    </source>
</evidence>
<evidence type="ECO:0000313" key="10">
    <source>
        <dbReference type="EMBL" id="PJA42916.1"/>
    </source>
</evidence>
<evidence type="ECO:0000256" key="4">
    <source>
        <dbReference type="ARBA" id="ARBA00022692"/>
    </source>
</evidence>
<feature type="transmembrane region" description="Helical" evidence="8">
    <location>
        <begin position="145"/>
        <end position="171"/>
    </location>
</feature>
<comment type="subcellular location">
    <subcellularLocation>
        <location evidence="1">Cell membrane</location>
        <topology evidence="1">Multi-pass membrane protein</topology>
    </subcellularLocation>
</comment>
<feature type="non-terminal residue" evidence="10">
    <location>
        <position position="378"/>
    </location>
</feature>
<keyword evidence="2" id="KW-1003">Cell membrane</keyword>
<evidence type="ECO:0000256" key="2">
    <source>
        <dbReference type="ARBA" id="ARBA00022475"/>
    </source>
</evidence>
<keyword evidence="5 8" id="KW-1133">Transmembrane helix</keyword>
<reference evidence="11" key="1">
    <citation type="submission" date="2017-09" db="EMBL/GenBank/DDBJ databases">
        <title>Depth-based differentiation of microbial function through sediment-hosted aquifers and enrichment of novel symbionts in the deep terrestrial subsurface.</title>
        <authorList>
            <person name="Probst A.J."/>
            <person name="Ladd B."/>
            <person name="Jarett J.K."/>
            <person name="Geller-Mcgrath D.E."/>
            <person name="Sieber C.M.K."/>
            <person name="Emerson J.B."/>
            <person name="Anantharaman K."/>
            <person name="Thomas B.C."/>
            <person name="Malmstrom R."/>
            <person name="Stieglmeier M."/>
            <person name="Klingl A."/>
            <person name="Woyke T."/>
            <person name="Ryan C.M."/>
            <person name="Banfield J.F."/>
        </authorList>
    </citation>
    <scope>NUCLEOTIDE SEQUENCE [LARGE SCALE GENOMIC DNA]</scope>
</reference>
<dbReference type="InterPro" id="IPR018584">
    <property type="entry name" value="GT87"/>
</dbReference>
<keyword evidence="6 8" id="KW-0472">Membrane</keyword>
<dbReference type="Pfam" id="PF09594">
    <property type="entry name" value="GT87"/>
    <property type="match status" value="1"/>
</dbReference>
<proteinExistence type="inferred from homology"/>
<dbReference type="EMBL" id="PFWW01000019">
    <property type="protein sequence ID" value="PJA42916.1"/>
    <property type="molecule type" value="Genomic_DNA"/>
</dbReference>
<dbReference type="AlphaFoldDB" id="A0A2M7X9S4"/>
<feature type="transmembrane region" description="Helical" evidence="8">
    <location>
        <begin position="101"/>
        <end position="124"/>
    </location>
</feature>
<keyword evidence="3" id="KW-0808">Transferase</keyword>
<organism evidence="10 11">
    <name type="scientific">Candidatus Woesebacteria bacterium CG_4_9_14_3_um_filter_39_10</name>
    <dbReference type="NCBI Taxonomy" id="1975056"/>
    <lineage>
        <taxon>Bacteria</taxon>
        <taxon>Candidatus Woeseibacteriota</taxon>
    </lineage>
</organism>